<gene>
    <name evidence="1" type="ORF">KQI75_01530</name>
</gene>
<dbReference type="Pfam" id="PF04203">
    <property type="entry name" value="Sortase"/>
    <property type="match status" value="1"/>
</dbReference>
<dbReference type="CDD" id="cd00004">
    <property type="entry name" value="Sortase"/>
    <property type="match status" value="1"/>
</dbReference>
<evidence type="ECO:0000313" key="2">
    <source>
        <dbReference type="Proteomes" id="UP000783588"/>
    </source>
</evidence>
<dbReference type="InterPro" id="IPR005754">
    <property type="entry name" value="Sortase"/>
</dbReference>
<dbReference type="EMBL" id="JAHLQI010000001">
    <property type="protein sequence ID" value="MBU5489319.1"/>
    <property type="molecule type" value="Genomic_DNA"/>
</dbReference>
<keyword evidence="2" id="KW-1185">Reference proteome</keyword>
<dbReference type="Proteomes" id="UP000783588">
    <property type="component" value="Unassembled WGS sequence"/>
</dbReference>
<name>A0ABS6ENQ1_9FIRM</name>
<dbReference type="RefSeq" id="WP_216468921.1">
    <property type="nucleotide sequence ID" value="NZ_JAHLQI010000001.1"/>
</dbReference>
<sequence>MKHRIGAWLVRLGCLCILAALVFLTHNIREEQQVEQATDTALTGVQQAIADGEGEAETVTVDGEQYLGYLSIPDLNLTLPILSTWDFNRLKIAPCRYSGSLTDGKLVIAAHNYVRHFAKLYTLKKGCRIGFTDTAGREYRYTVQAIQRLKPTDGERMVSEDWDLTLFTCTYRGNLRVAVRCTQEK</sequence>
<protein>
    <submittedName>
        <fullName evidence="1">Sortase</fullName>
    </submittedName>
</protein>
<proteinExistence type="predicted"/>
<accession>A0ABS6ENQ1</accession>
<comment type="caution">
    <text evidence="1">The sequence shown here is derived from an EMBL/GenBank/DDBJ whole genome shotgun (WGS) entry which is preliminary data.</text>
</comment>
<organism evidence="1 2">
    <name type="scientific">Butyricicoccus intestinisimiae</name>
    <dbReference type="NCBI Taxonomy" id="2841509"/>
    <lineage>
        <taxon>Bacteria</taxon>
        <taxon>Bacillati</taxon>
        <taxon>Bacillota</taxon>
        <taxon>Clostridia</taxon>
        <taxon>Eubacteriales</taxon>
        <taxon>Butyricicoccaceae</taxon>
        <taxon>Butyricicoccus</taxon>
    </lineage>
</organism>
<reference evidence="1 2" key="1">
    <citation type="submission" date="2021-06" db="EMBL/GenBank/DDBJ databases">
        <authorList>
            <person name="Sun Q."/>
            <person name="Li D."/>
        </authorList>
    </citation>
    <scope>NUCLEOTIDE SEQUENCE [LARGE SCALE GENOMIC DNA]</scope>
    <source>
        <strain evidence="1 2">MSJd-7</strain>
    </source>
</reference>
<evidence type="ECO:0000313" key="1">
    <source>
        <dbReference type="EMBL" id="MBU5489319.1"/>
    </source>
</evidence>